<feature type="chain" id="PRO_5038034795" evidence="1">
    <location>
        <begin position="27"/>
        <end position="369"/>
    </location>
</feature>
<dbReference type="EMBL" id="DYZA01000011">
    <property type="protein sequence ID" value="HJD96101.1"/>
    <property type="molecule type" value="Genomic_DNA"/>
</dbReference>
<feature type="domain" description="PDZ" evidence="2">
    <location>
        <begin position="76"/>
        <end position="161"/>
    </location>
</feature>
<feature type="signal peptide" evidence="1">
    <location>
        <begin position="1"/>
        <end position="26"/>
    </location>
</feature>
<dbReference type="PANTHER" id="PTHR32060">
    <property type="entry name" value="TAIL-SPECIFIC PROTEASE"/>
    <property type="match status" value="1"/>
</dbReference>
<dbReference type="InterPro" id="IPR005151">
    <property type="entry name" value="Tail-specific_protease"/>
</dbReference>
<dbReference type="PROSITE" id="PS50106">
    <property type="entry name" value="PDZ"/>
    <property type="match status" value="1"/>
</dbReference>
<dbReference type="CDD" id="cd06782">
    <property type="entry name" value="cpPDZ_CPP-like"/>
    <property type="match status" value="1"/>
</dbReference>
<dbReference type="Pfam" id="PF03572">
    <property type="entry name" value="Peptidase_S41"/>
    <property type="match status" value="1"/>
</dbReference>
<reference evidence="3" key="1">
    <citation type="journal article" date="2021" name="PeerJ">
        <title>Extensive microbial diversity within the chicken gut microbiome revealed by metagenomics and culture.</title>
        <authorList>
            <person name="Gilroy R."/>
            <person name="Ravi A."/>
            <person name="Getino M."/>
            <person name="Pursley I."/>
            <person name="Horton D.L."/>
            <person name="Alikhan N.F."/>
            <person name="Baker D."/>
            <person name="Gharbi K."/>
            <person name="Hall N."/>
            <person name="Watson M."/>
            <person name="Adriaenssens E.M."/>
            <person name="Foster-Nyarko E."/>
            <person name="Jarju S."/>
            <person name="Secka A."/>
            <person name="Antonio M."/>
            <person name="Oren A."/>
            <person name="Chaudhuri R.R."/>
            <person name="La Ragione R."/>
            <person name="Hildebrand F."/>
            <person name="Pallen M.J."/>
        </authorList>
    </citation>
    <scope>NUCLEOTIDE SEQUENCE</scope>
    <source>
        <strain evidence="3">ChiGjej2B2-19336</strain>
    </source>
</reference>
<dbReference type="GO" id="GO:0006508">
    <property type="term" value="P:proteolysis"/>
    <property type="evidence" value="ECO:0007669"/>
    <property type="project" value="InterPro"/>
</dbReference>
<dbReference type="Gene3D" id="3.30.750.44">
    <property type="match status" value="1"/>
</dbReference>
<dbReference type="AlphaFoldDB" id="A0A921AU31"/>
<evidence type="ECO:0000259" key="2">
    <source>
        <dbReference type="PROSITE" id="PS50106"/>
    </source>
</evidence>
<dbReference type="GO" id="GO:0008236">
    <property type="term" value="F:serine-type peptidase activity"/>
    <property type="evidence" value="ECO:0007669"/>
    <property type="project" value="InterPro"/>
</dbReference>
<dbReference type="Gene3D" id="2.30.42.10">
    <property type="match status" value="1"/>
</dbReference>
<dbReference type="RefSeq" id="WP_304120187.1">
    <property type="nucleotide sequence ID" value="NZ_DYZA01000011.1"/>
</dbReference>
<dbReference type="PANTHER" id="PTHR32060:SF22">
    <property type="entry name" value="CARBOXYL-TERMINAL-PROCESSING PEPTIDASE 3, CHLOROPLASTIC"/>
    <property type="match status" value="1"/>
</dbReference>
<name>A0A921AU31_9BACT</name>
<dbReference type="InterPro" id="IPR029045">
    <property type="entry name" value="ClpP/crotonase-like_dom_sf"/>
</dbReference>
<comment type="caution">
    <text evidence="3">The sequence shown here is derived from an EMBL/GenBank/DDBJ whole genome shotgun (WGS) entry which is preliminary data.</text>
</comment>
<gene>
    <name evidence="3" type="ORF">K8W16_00430</name>
</gene>
<dbReference type="CDD" id="cd06567">
    <property type="entry name" value="Peptidase_S41"/>
    <property type="match status" value="1"/>
</dbReference>
<organism evidence="3 4">
    <name type="scientific">Mailhella massiliensis</name>
    <dbReference type="NCBI Taxonomy" id="1903261"/>
    <lineage>
        <taxon>Bacteria</taxon>
        <taxon>Pseudomonadati</taxon>
        <taxon>Thermodesulfobacteriota</taxon>
        <taxon>Desulfovibrionia</taxon>
        <taxon>Desulfovibrionales</taxon>
        <taxon>Desulfovibrionaceae</taxon>
        <taxon>Mailhella</taxon>
    </lineage>
</organism>
<dbReference type="InterPro" id="IPR001478">
    <property type="entry name" value="PDZ"/>
</dbReference>
<dbReference type="Pfam" id="PF17820">
    <property type="entry name" value="PDZ_6"/>
    <property type="match status" value="1"/>
</dbReference>
<dbReference type="InterPro" id="IPR041489">
    <property type="entry name" value="PDZ_6"/>
</dbReference>
<dbReference type="InterPro" id="IPR036034">
    <property type="entry name" value="PDZ_sf"/>
</dbReference>
<dbReference type="SMART" id="SM00245">
    <property type="entry name" value="TSPc"/>
    <property type="match status" value="1"/>
</dbReference>
<evidence type="ECO:0000313" key="4">
    <source>
        <dbReference type="Proteomes" id="UP000698963"/>
    </source>
</evidence>
<dbReference type="GO" id="GO:0004175">
    <property type="term" value="F:endopeptidase activity"/>
    <property type="evidence" value="ECO:0007669"/>
    <property type="project" value="TreeGrafter"/>
</dbReference>
<dbReference type="Proteomes" id="UP000698963">
    <property type="component" value="Unassembled WGS sequence"/>
</dbReference>
<keyword evidence="1" id="KW-0732">Signal</keyword>
<dbReference type="GO" id="GO:0007165">
    <property type="term" value="P:signal transduction"/>
    <property type="evidence" value="ECO:0007669"/>
    <property type="project" value="TreeGrafter"/>
</dbReference>
<dbReference type="GO" id="GO:0030288">
    <property type="term" value="C:outer membrane-bounded periplasmic space"/>
    <property type="evidence" value="ECO:0007669"/>
    <property type="project" value="TreeGrafter"/>
</dbReference>
<proteinExistence type="predicted"/>
<dbReference type="SMART" id="SM00228">
    <property type="entry name" value="PDZ"/>
    <property type="match status" value="1"/>
</dbReference>
<evidence type="ECO:0000256" key="1">
    <source>
        <dbReference type="SAM" id="SignalP"/>
    </source>
</evidence>
<reference evidence="3" key="2">
    <citation type="submission" date="2021-09" db="EMBL/GenBank/DDBJ databases">
        <authorList>
            <person name="Gilroy R."/>
        </authorList>
    </citation>
    <scope>NUCLEOTIDE SEQUENCE</scope>
    <source>
        <strain evidence="3">ChiGjej2B2-19336</strain>
    </source>
</reference>
<dbReference type="Gene3D" id="3.90.226.10">
    <property type="entry name" value="2-enoyl-CoA Hydratase, Chain A, domain 1"/>
    <property type="match status" value="1"/>
</dbReference>
<accession>A0A921AU31</accession>
<protein>
    <submittedName>
        <fullName evidence="3">PDZ domain-containing protein</fullName>
    </submittedName>
</protein>
<dbReference type="SUPFAM" id="SSF50156">
    <property type="entry name" value="PDZ domain-like"/>
    <property type="match status" value="1"/>
</dbReference>
<dbReference type="SUPFAM" id="SSF52096">
    <property type="entry name" value="ClpP/crotonase"/>
    <property type="match status" value="1"/>
</dbReference>
<evidence type="ECO:0000313" key="3">
    <source>
        <dbReference type="EMBL" id="HJD96101.1"/>
    </source>
</evidence>
<sequence>MTLRPRAVFCVLFVAFLLSMPSVSFADPPVAEIFALVREKALYRPEVLPEEETVREEAALNAFLRSFDRYAAWFSSERLQKRQGVRHVAPCGVGMAVVQDKQEKLIGIPYDGSPAERAGLRYGDEIVAVEGRPVRGMDMEDVALAIRGEEGSSVSLMVRRHDGGTRTLTMTRQKVEAPLLSRTEEAGGVRLRLHQFTPKLVGLLEDELLAMAKKPPRSLILDLRGNNGGDLEAALACAEMFLPEGAEVMRSRDTEGEHVRRAVKNGVAASWHCDMVLWQDGLTASAAEAFIAALSQAGRAESLGVTSAGKASVQTLFRLEGGVLKLTTEQLLFPGQHFSWQESGLRPDEFVKVEKREALFVEKKTEVYQ</sequence>